<evidence type="ECO:0000313" key="3">
    <source>
        <dbReference type="Proteomes" id="UP000193355"/>
    </source>
</evidence>
<dbReference type="STRING" id="561720.SAMN06275492_101139"/>
<organism evidence="2 3">
    <name type="scientific">Dethiosulfovibrio salsuginis</name>
    <dbReference type="NCBI Taxonomy" id="561720"/>
    <lineage>
        <taxon>Bacteria</taxon>
        <taxon>Thermotogati</taxon>
        <taxon>Synergistota</taxon>
        <taxon>Synergistia</taxon>
        <taxon>Synergistales</taxon>
        <taxon>Dethiosulfovibrionaceae</taxon>
        <taxon>Dethiosulfovibrio</taxon>
    </lineage>
</organism>
<feature type="coiled-coil region" evidence="1">
    <location>
        <begin position="36"/>
        <end position="100"/>
    </location>
</feature>
<dbReference type="EMBL" id="FXBB01000001">
    <property type="protein sequence ID" value="SMG09745.1"/>
    <property type="molecule type" value="Genomic_DNA"/>
</dbReference>
<dbReference type="AlphaFoldDB" id="A0A1X7I6L9"/>
<protein>
    <submittedName>
        <fullName evidence="2">Uncharacterized protein</fullName>
    </submittedName>
</protein>
<dbReference type="Proteomes" id="UP000193355">
    <property type="component" value="Unassembled WGS sequence"/>
</dbReference>
<keyword evidence="3" id="KW-1185">Reference proteome</keyword>
<proteinExistence type="predicted"/>
<reference evidence="3" key="1">
    <citation type="submission" date="2017-04" db="EMBL/GenBank/DDBJ databases">
        <authorList>
            <person name="Varghese N."/>
            <person name="Submissions S."/>
        </authorList>
    </citation>
    <scope>NUCLEOTIDE SEQUENCE [LARGE SCALE GENOMIC DNA]</scope>
    <source>
        <strain evidence="3">USBA 82</strain>
    </source>
</reference>
<sequence length="121" mass="14072">MHKPGIKSNDIDREWTESIRLEEEKQKLSLEFELRRSEIMNEVDMAREKLDEMACNTVKKIEAELPDKLEQVAIAQEKLYVEALAEIDKLKNSLDELSLDGVVDRFFLVLSGLHVDEEGRR</sequence>
<gene>
    <name evidence="2" type="ORF">SAMN06275492_101139</name>
</gene>
<accession>A0A1X7I6L9</accession>
<name>A0A1X7I6L9_9BACT</name>
<keyword evidence="1" id="KW-0175">Coiled coil</keyword>
<evidence type="ECO:0000313" key="2">
    <source>
        <dbReference type="EMBL" id="SMG09745.1"/>
    </source>
</evidence>
<evidence type="ECO:0000256" key="1">
    <source>
        <dbReference type="SAM" id="Coils"/>
    </source>
</evidence>